<dbReference type="GO" id="GO:0005261">
    <property type="term" value="F:monoatomic cation channel activity"/>
    <property type="evidence" value="ECO:0007669"/>
    <property type="project" value="TreeGrafter"/>
</dbReference>
<feature type="transmembrane region" description="Helical" evidence="7">
    <location>
        <begin position="1215"/>
        <end position="1236"/>
    </location>
</feature>
<evidence type="ECO:0000256" key="2">
    <source>
        <dbReference type="ARBA" id="ARBA00007200"/>
    </source>
</evidence>
<evidence type="ECO:0000256" key="3">
    <source>
        <dbReference type="ARBA" id="ARBA00022692"/>
    </source>
</evidence>
<keyword evidence="6 7" id="KW-0472">Membrane</keyword>
<evidence type="ECO:0000256" key="1">
    <source>
        <dbReference type="ARBA" id="ARBA00004370"/>
    </source>
</evidence>
<keyword evidence="5 7" id="KW-1133">Transmembrane helix</keyword>
<keyword evidence="4" id="KW-0677">Repeat</keyword>
<evidence type="ECO:0000259" key="8">
    <source>
        <dbReference type="PROSITE" id="PS50093"/>
    </source>
</evidence>
<dbReference type="InterPro" id="IPR014010">
    <property type="entry name" value="REJ_dom"/>
</dbReference>
<dbReference type="InterPro" id="IPR002859">
    <property type="entry name" value="PKD/REJ-like"/>
</dbReference>
<dbReference type="GO" id="GO:0006816">
    <property type="term" value="P:calcium ion transport"/>
    <property type="evidence" value="ECO:0007669"/>
    <property type="project" value="TreeGrafter"/>
</dbReference>
<dbReference type="eggNOG" id="KOG3599">
    <property type="taxonomic scope" value="Eukaryota"/>
</dbReference>
<dbReference type="PROSITE" id="PS51111">
    <property type="entry name" value="REJ"/>
    <property type="match status" value="1"/>
</dbReference>
<dbReference type="InterPro" id="IPR036392">
    <property type="entry name" value="PLAT/LH2_dom_sf"/>
</dbReference>
<sequence length="1242" mass="135073">MNPLQSVEVKAMAAPAVSVYTNGTVFATDADITFVAVTKEATPLEFTWFFGEDLPVRTRRRSIQRRLSVPQWYRVVVQASNGMGSVASEPRRVQVQRRVVASGLVAADSALVNAPVTFQCRVTFGTDVAYRWDFGDGTGGRGNSSASHVYSSWSLTNSVGSPVPLPPAISTHRQTFTVPHYFLEPGNYTALAQVQVRGSPVHSNYCVGVEVRARAPVSVISEGTHLFVPRTPLSTMVLRGSLSYDPDRPGATLRYHWACTPASAPGRPCFAGPSARSPDAGAPTLSFAADSLSSGYDQFLVTLTVSSHGRNSSEAQVFLSTLPDVALRRVHISWETFRGVPVNWNEELSLRAACEDCGEAALSYSWDLFLVNATGGDREEDFEAYYSDVQEAVPSRGRQPAAWTSMHLSASGPSEDGSRGDGDNLVGHFLPTASARPALLVDWPKSPVSRAVFQGYTASGITGQTVTVKPHSLRPGETYVLQAAVASGHSFLGKAQLYVTVNQAPRDVACQVQPHRGLEADTVFSVFCTSGRPDFRYEFGYQIGNASKCTLYRGTDAQHYFALPAGEPMDGYQVLVSTVITDGDGSQTQPCAVAVTVLPRLHGDRCPGQEVYNASLRNLSTLQQMGSDTEVRNYVAVTTRVLSRWAREGGSPSCGQWSGIQDVFISSICRLAPQDQEEATDSVLLLRDLLRFPNKMSLASALLILDCAHTLLAPSRPPAGCAVEAGQVRELILLVSGVLEASDHGHSRSSGRLLEEGAQAIADVLLGCLSSRGEHRVHVSAGQTEAQAQLHRHPQSSVQSLGPIQVRLPVDLAGWEPSPCYVSQLLLFRRSSFLQGRAPGQVGALLALSLHRCSSRRPLHKPRLRTPVTVEFGEEGAPGDRRNETTFVLLRDRVNVHHFAGLSAAGPEALQIRVEFSQLAARVFPVMLLVRCVADAVGSGVRAGDVPVRTPVSHTQGYLSLLDADYDRESPNRYLTETVSYVVRFQGVRCLLWDPRREPESLPPQPAASPGKVNCSYNLLATYSIARRSLNASFESRDVAQFRGCPENLLPSIFIVAITILYALLVTKSKRMDRREKKKTGYIFLQDSAPLSHQLYAVVVDTGFRAPARFTAKVYIVLCGEDGLSEPRELCCPEKLLFERNSRHTFVLSHVMVKELRQGRGRWFFPAECWLAAGRRDGRVERELACLRGGLGFRKVGAIVSPGGPRPRRTQCGSVAFTLLCAYACLAALVTTAGHGQVGHFP</sequence>
<feature type="transmembrane region" description="Helical" evidence="7">
    <location>
        <begin position="1049"/>
        <end position="1067"/>
    </location>
</feature>
<dbReference type="AlphaFoldDB" id="L5LG54"/>
<feature type="domain" description="PKD" evidence="8">
    <location>
        <begin position="125"/>
        <end position="152"/>
    </location>
</feature>
<comment type="similarity">
    <text evidence="2">Belongs to the polycystin family.</text>
</comment>
<evidence type="ECO:0000256" key="4">
    <source>
        <dbReference type="ARBA" id="ARBA00022737"/>
    </source>
</evidence>
<dbReference type="InterPro" id="IPR035986">
    <property type="entry name" value="PKD_dom_sf"/>
</dbReference>
<comment type="subcellular location">
    <subcellularLocation>
        <location evidence="1">Membrane</location>
    </subcellularLocation>
</comment>
<dbReference type="InterPro" id="IPR013783">
    <property type="entry name" value="Ig-like_fold"/>
</dbReference>
<dbReference type="CDD" id="cd00146">
    <property type="entry name" value="PKD"/>
    <property type="match status" value="1"/>
</dbReference>
<reference evidence="11" key="1">
    <citation type="journal article" date="2013" name="Science">
        <title>Comparative analysis of bat genomes provides insight into the evolution of flight and immunity.</title>
        <authorList>
            <person name="Zhang G."/>
            <person name="Cowled C."/>
            <person name="Shi Z."/>
            <person name="Huang Z."/>
            <person name="Bishop-Lilly K.A."/>
            <person name="Fang X."/>
            <person name="Wynne J.W."/>
            <person name="Xiong Z."/>
            <person name="Baker M.L."/>
            <person name="Zhao W."/>
            <person name="Tachedjian M."/>
            <person name="Zhu Y."/>
            <person name="Zhou P."/>
            <person name="Jiang X."/>
            <person name="Ng J."/>
            <person name="Yang L."/>
            <person name="Wu L."/>
            <person name="Xiao J."/>
            <person name="Feng Y."/>
            <person name="Chen Y."/>
            <person name="Sun X."/>
            <person name="Zhang Y."/>
            <person name="Marsh G.A."/>
            <person name="Crameri G."/>
            <person name="Broder C.C."/>
            <person name="Frey K.G."/>
            <person name="Wang L.F."/>
            <person name="Wang J."/>
        </authorList>
    </citation>
    <scope>NUCLEOTIDE SEQUENCE [LARGE SCALE GENOMIC DNA]</scope>
</reference>
<evidence type="ECO:0000313" key="10">
    <source>
        <dbReference type="EMBL" id="ELK25182.1"/>
    </source>
</evidence>
<dbReference type="EMBL" id="KB112287">
    <property type="protein sequence ID" value="ELK25182.1"/>
    <property type="molecule type" value="Genomic_DNA"/>
</dbReference>
<dbReference type="Pfam" id="PF02010">
    <property type="entry name" value="REJ"/>
    <property type="match status" value="1"/>
</dbReference>
<dbReference type="SUPFAM" id="SSF49299">
    <property type="entry name" value="PKD domain"/>
    <property type="match status" value="1"/>
</dbReference>
<dbReference type="Proteomes" id="UP000010556">
    <property type="component" value="Unassembled WGS sequence"/>
</dbReference>
<dbReference type="GO" id="GO:0005886">
    <property type="term" value="C:plasma membrane"/>
    <property type="evidence" value="ECO:0007669"/>
    <property type="project" value="TreeGrafter"/>
</dbReference>
<keyword evidence="3 7" id="KW-0812">Transmembrane</keyword>
<evidence type="ECO:0000256" key="6">
    <source>
        <dbReference type="ARBA" id="ARBA00023136"/>
    </source>
</evidence>
<dbReference type="InterPro" id="IPR000601">
    <property type="entry name" value="PKD_dom"/>
</dbReference>
<evidence type="ECO:0000259" key="9">
    <source>
        <dbReference type="PROSITE" id="PS51111"/>
    </source>
</evidence>
<evidence type="ECO:0000313" key="11">
    <source>
        <dbReference type="Proteomes" id="UP000010556"/>
    </source>
</evidence>
<dbReference type="Gene3D" id="2.60.40.10">
    <property type="entry name" value="Immunoglobulins"/>
    <property type="match status" value="1"/>
</dbReference>
<organism evidence="10 11">
    <name type="scientific">Myotis davidii</name>
    <name type="common">David's myotis</name>
    <dbReference type="NCBI Taxonomy" id="225400"/>
    <lineage>
        <taxon>Eukaryota</taxon>
        <taxon>Metazoa</taxon>
        <taxon>Chordata</taxon>
        <taxon>Craniata</taxon>
        <taxon>Vertebrata</taxon>
        <taxon>Euteleostomi</taxon>
        <taxon>Mammalia</taxon>
        <taxon>Eutheria</taxon>
        <taxon>Laurasiatheria</taxon>
        <taxon>Chiroptera</taxon>
        <taxon>Yangochiroptera</taxon>
        <taxon>Vespertilionidae</taxon>
        <taxon>Myotis</taxon>
    </lineage>
</organism>
<dbReference type="PROSITE" id="PS50093">
    <property type="entry name" value="PKD"/>
    <property type="match status" value="1"/>
</dbReference>
<evidence type="ECO:0000256" key="5">
    <source>
        <dbReference type="ARBA" id="ARBA00022989"/>
    </source>
</evidence>
<dbReference type="SUPFAM" id="SSF49723">
    <property type="entry name" value="Lipase/lipooxygenase domain (PLAT/LH2 domain)"/>
    <property type="match status" value="1"/>
</dbReference>
<dbReference type="Gene3D" id="2.60.60.20">
    <property type="entry name" value="PLAT/LH2 domain"/>
    <property type="match status" value="1"/>
</dbReference>
<proteinExistence type="inferred from homology"/>
<dbReference type="PANTHER" id="PTHR46730">
    <property type="entry name" value="POLYCYSTIN-1"/>
    <property type="match status" value="1"/>
</dbReference>
<keyword evidence="11" id="KW-1185">Reference proteome</keyword>
<feature type="domain" description="REJ" evidence="9">
    <location>
        <begin position="92"/>
        <end position="706"/>
    </location>
</feature>
<protein>
    <submittedName>
        <fullName evidence="10">Polycystic kidney disease protein 1-like 1</fullName>
    </submittedName>
</protein>
<name>L5LG54_MYODS</name>
<gene>
    <name evidence="10" type="ORF">MDA_GLEAN10006477</name>
</gene>
<evidence type="ECO:0000256" key="7">
    <source>
        <dbReference type="SAM" id="Phobius"/>
    </source>
</evidence>
<dbReference type="PANTHER" id="PTHR46730:SF4">
    <property type="entry name" value="POLYCYSTIC KIDNEY DISEASE PROTEIN 1-LIKE 1"/>
    <property type="match status" value="1"/>
</dbReference>
<accession>L5LG54</accession>